<evidence type="ECO:0000313" key="5">
    <source>
        <dbReference type="Proteomes" id="UP001454036"/>
    </source>
</evidence>
<proteinExistence type="predicted"/>
<dbReference type="InterPro" id="IPR036312">
    <property type="entry name" value="Bifun_inhib/LTP/seed_sf"/>
</dbReference>
<reference evidence="4 5" key="1">
    <citation type="submission" date="2024-01" db="EMBL/GenBank/DDBJ databases">
        <title>The complete chloroplast genome sequence of Lithospermum erythrorhizon: insights into the phylogenetic relationship among Boraginaceae species and the maternal lineages of purple gromwells.</title>
        <authorList>
            <person name="Okada T."/>
            <person name="Watanabe K."/>
        </authorList>
    </citation>
    <scope>NUCLEOTIDE SEQUENCE [LARGE SCALE GENOMIC DNA]</scope>
</reference>
<gene>
    <name evidence="4" type="ORF">LIER_06082</name>
</gene>
<dbReference type="EMBL" id="BAABME010000865">
    <property type="protein sequence ID" value="GAA0146039.1"/>
    <property type="molecule type" value="Genomic_DNA"/>
</dbReference>
<evidence type="ECO:0000256" key="2">
    <source>
        <dbReference type="ARBA" id="ARBA00023121"/>
    </source>
</evidence>
<dbReference type="SUPFAM" id="SSF47699">
    <property type="entry name" value="Bifunctional inhibitor/lipid-transfer protein/seed storage 2S albumin"/>
    <property type="match status" value="1"/>
</dbReference>
<dbReference type="SMART" id="SM00499">
    <property type="entry name" value="AAI"/>
    <property type="match status" value="1"/>
</dbReference>
<keyword evidence="1" id="KW-0813">Transport</keyword>
<accession>A0AAV3P2Z4</accession>
<dbReference type="CDD" id="cd01959">
    <property type="entry name" value="nsLTP2"/>
    <property type="match status" value="1"/>
</dbReference>
<sequence>MKDKSIPIHPIFFPHYSLSIFHLFTYPKMKTSTIITAFALMLVFLLAEVHISQAITCNPTQLTPCLAAISSSGPPSSLCCSRLQSQKPCYCTYLKNPNLSKYVNTPGGKKVASYCKVSYPRC</sequence>
<keyword evidence="5" id="KW-1185">Reference proteome</keyword>
<dbReference type="GO" id="GO:0008289">
    <property type="term" value="F:lipid binding"/>
    <property type="evidence" value="ECO:0007669"/>
    <property type="project" value="UniProtKB-KW"/>
</dbReference>
<evidence type="ECO:0000313" key="4">
    <source>
        <dbReference type="EMBL" id="GAA0146039.1"/>
    </source>
</evidence>
<dbReference type="Gene3D" id="1.10.110.10">
    <property type="entry name" value="Plant lipid-transfer and hydrophobic proteins"/>
    <property type="match status" value="1"/>
</dbReference>
<dbReference type="InterPro" id="IPR016140">
    <property type="entry name" value="Bifunc_inhib/LTP/seed_store"/>
</dbReference>
<evidence type="ECO:0000259" key="3">
    <source>
        <dbReference type="SMART" id="SM00499"/>
    </source>
</evidence>
<dbReference type="InterPro" id="IPR033872">
    <property type="entry name" value="nsLTP2"/>
</dbReference>
<comment type="caution">
    <text evidence="4">The sequence shown here is derived from an EMBL/GenBank/DDBJ whole genome shotgun (WGS) entry which is preliminary data.</text>
</comment>
<dbReference type="AlphaFoldDB" id="A0AAV3P2Z4"/>
<dbReference type="Proteomes" id="UP001454036">
    <property type="component" value="Unassembled WGS sequence"/>
</dbReference>
<protein>
    <recommendedName>
        <fullName evidence="3">Bifunctional inhibitor/plant lipid transfer protein/seed storage helical domain-containing protein</fullName>
    </recommendedName>
</protein>
<keyword evidence="2" id="KW-0446">Lipid-binding</keyword>
<feature type="domain" description="Bifunctional inhibitor/plant lipid transfer protein/seed storage helical" evidence="3">
    <location>
        <begin position="57"/>
        <end position="122"/>
    </location>
</feature>
<dbReference type="PANTHER" id="PTHR33214">
    <property type="entry name" value="BIFUNCTIONAL INHIBITOR/LIPID-TRANSFER PROTEIN/SEED STORAGE 2S ALBUMIN SUPERFAMILY PROTEIN"/>
    <property type="match status" value="1"/>
</dbReference>
<dbReference type="GO" id="GO:0006869">
    <property type="term" value="P:lipid transport"/>
    <property type="evidence" value="ECO:0007669"/>
    <property type="project" value="InterPro"/>
</dbReference>
<organism evidence="4 5">
    <name type="scientific">Lithospermum erythrorhizon</name>
    <name type="common">Purple gromwell</name>
    <name type="synonym">Lithospermum officinale var. erythrorhizon</name>
    <dbReference type="NCBI Taxonomy" id="34254"/>
    <lineage>
        <taxon>Eukaryota</taxon>
        <taxon>Viridiplantae</taxon>
        <taxon>Streptophyta</taxon>
        <taxon>Embryophyta</taxon>
        <taxon>Tracheophyta</taxon>
        <taxon>Spermatophyta</taxon>
        <taxon>Magnoliopsida</taxon>
        <taxon>eudicotyledons</taxon>
        <taxon>Gunneridae</taxon>
        <taxon>Pentapetalae</taxon>
        <taxon>asterids</taxon>
        <taxon>lamiids</taxon>
        <taxon>Boraginales</taxon>
        <taxon>Boraginaceae</taxon>
        <taxon>Boraginoideae</taxon>
        <taxon>Lithospermeae</taxon>
        <taxon>Lithospermum</taxon>
    </lineage>
</organism>
<evidence type="ECO:0000256" key="1">
    <source>
        <dbReference type="ARBA" id="ARBA00022448"/>
    </source>
</evidence>
<dbReference type="Pfam" id="PF00234">
    <property type="entry name" value="Tryp_alpha_amyl"/>
    <property type="match status" value="1"/>
</dbReference>
<dbReference type="PANTHER" id="PTHR33214:SF30">
    <property type="entry name" value="BIFUNCTIONAL INHIBITOR_LIPID-TRANSFER PROTEIN_SEED STORAGE 2S ALBUMIN SUPERFAMILY PROTEIN"/>
    <property type="match status" value="1"/>
</dbReference>
<name>A0AAV3P2Z4_LITER</name>